<reference evidence="2 3" key="1">
    <citation type="submission" date="2012-11" db="EMBL/GenBank/DDBJ databases">
        <title>The complete genome sequence of Corynebacterium maris Coryn-1 (=DSM 45190).</title>
        <authorList>
            <person name="Schaffert L."/>
            <person name="Albersmeier A."/>
            <person name="Kalinowski J."/>
            <person name="Ruckert C."/>
        </authorList>
    </citation>
    <scope>NUCLEOTIDE SEQUENCE [LARGE SCALE GENOMIC DNA]</scope>
    <source>
        <strain evidence="3">Coryn-1</strain>
    </source>
</reference>
<evidence type="ECO:0000256" key="1">
    <source>
        <dbReference type="SAM" id="MobiDB-lite"/>
    </source>
</evidence>
<dbReference type="RefSeq" id="WP_020935218.1">
    <property type="nucleotide sequence ID" value="NC_021915.1"/>
</dbReference>
<dbReference type="KEGG" id="cmd:B841_09060"/>
<feature type="compositionally biased region" description="Acidic residues" evidence="1">
    <location>
        <begin position="34"/>
        <end position="48"/>
    </location>
</feature>
<evidence type="ECO:0000313" key="3">
    <source>
        <dbReference type="Proteomes" id="UP000015388"/>
    </source>
</evidence>
<evidence type="ECO:0000313" key="2">
    <source>
        <dbReference type="EMBL" id="AGS35285.1"/>
    </source>
</evidence>
<feature type="region of interest" description="Disordered" evidence="1">
    <location>
        <begin position="26"/>
        <end position="48"/>
    </location>
</feature>
<protein>
    <submittedName>
        <fullName evidence="2">Uncharacterized protein</fullName>
    </submittedName>
</protein>
<dbReference type="PATRIC" id="fig|1224163.3.peg.1822"/>
<accession>S5T3R3</accession>
<dbReference type="EMBL" id="CP003924">
    <property type="protein sequence ID" value="AGS35285.1"/>
    <property type="molecule type" value="Genomic_DNA"/>
</dbReference>
<proteinExistence type="predicted"/>
<sequence length="48" mass="5347">MGQEFFGGPEYFTEFDPEKFVRDLKAQAEADKAEDNDDAAVEGDDDDA</sequence>
<gene>
    <name evidence="2" type="ORF">B841_09060</name>
</gene>
<dbReference type="AlphaFoldDB" id="S5T3R3"/>
<name>S5T3R3_9CORY</name>
<keyword evidence="3" id="KW-1185">Reference proteome</keyword>
<dbReference type="Proteomes" id="UP000015388">
    <property type="component" value="Chromosome"/>
</dbReference>
<dbReference type="HOGENOM" id="CLU_207738_1_0_11"/>
<organism evidence="2 3">
    <name type="scientific">Corynebacterium maris DSM 45190</name>
    <dbReference type="NCBI Taxonomy" id="1224163"/>
    <lineage>
        <taxon>Bacteria</taxon>
        <taxon>Bacillati</taxon>
        <taxon>Actinomycetota</taxon>
        <taxon>Actinomycetes</taxon>
        <taxon>Mycobacteriales</taxon>
        <taxon>Corynebacteriaceae</taxon>
        <taxon>Corynebacterium</taxon>
    </lineage>
</organism>